<proteinExistence type="predicted"/>
<sequence>MNIETEFQIYISKLSEIYNKIPREPKDHDSKEYDEWLKEKEKIIKEVNDFKYSDKIPGTKVSRCFNDGTGQKEFVWGTYEDGCSIELTDDVDELLKKQTEEENINLLTFLFGFDVSKDTNDKDIWMKLHGSPKAE</sequence>
<accession>A0ABR2JMQ1</accession>
<evidence type="ECO:0000313" key="1">
    <source>
        <dbReference type="EMBL" id="KAK8878677.1"/>
    </source>
</evidence>
<evidence type="ECO:0000313" key="2">
    <source>
        <dbReference type="Proteomes" id="UP001470230"/>
    </source>
</evidence>
<gene>
    <name evidence="1" type="ORF">M9Y10_005457</name>
</gene>
<name>A0ABR2JMQ1_9EUKA</name>
<protein>
    <submittedName>
        <fullName evidence="1">Uncharacterized protein</fullName>
    </submittedName>
</protein>
<dbReference type="Proteomes" id="UP001470230">
    <property type="component" value="Unassembled WGS sequence"/>
</dbReference>
<keyword evidence="2" id="KW-1185">Reference proteome</keyword>
<organism evidence="1 2">
    <name type="scientific">Tritrichomonas musculus</name>
    <dbReference type="NCBI Taxonomy" id="1915356"/>
    <lineage>
        <taxon>Eukaryota</taxon>
        <taxon>Metamonada</taxon>
        <taxon>Parabasalia</taxon>
        <taxon>Tritrichomonadida</taxon>
        <taxon>Tritrichomonadidae</taxon>
        <taxon>Tritrichomonas</taxon>
    </lineage>
</organism>
<comment type="caution">
    <text evidence="1">The sequence shown here is derived from an EMBL/GenBank/DDBJ whole genome shotgun (WGS) entry which is preliminary data.</text>
</comment>
<dbReference type="EMBL" id="JAPFFF010000011">
    <property type="protein sequence ID" value="KAK8878677.1"/>
    <property type="molecule type" value="Genomic_DNA"/>
</dbReference>
<reference evidence="1 2" key="1">
    <citation type="submission" date="2024-04" db="EMBL/GenBank/DDBJ databases">
        <title>Tritrichomonas musculus Genome.</title>
        <authorList>
            <person name="Alves-Ferreira E."/>
            <person name="Grigg M."/>
            <person name="Lorenzi H."/>
            <person name="Galac M."/>
        </authorList>
    </citation>
    <scope>NUCLEOTIDE SEQUENCE [LARGE SCALE GENOMIC DNA]</scope>
    <source>
        <strain evidence="1 2">EAF2021</strain>
    </source>
</reference>